<keyword evidence="2" id="KW-1185">Reference proteome</keyword>
<dbReference type="Gene3D" id="2.60.40.10">
    <property type="entry name" value="Immunoglobulins"/>
    <property type="match status" value="1"/>
</dbReference>
<accession>A0AAD7SC91</accession>
<organism evidence="1 2">
    <name type="scientific">Aldrovandia affinis</name>
    <dbReference type="NCBI Taxonomy" id="143900"/>
    <lineage>
        <taxon>Eukaryota</taxon>
        <taxon>Metazoa</taxon>
        <taxon>Chordata</taxon>
        <taxon>Craniata</taxon>
        <taxon>Vertebrata</taxon>
        <taxon>Euteleostomi</taxon>
        <taxon>Actinopterygii</taxon>
        <taxon>Neopterygii</taxon>
        <taxon>Teleostei</taxon>
        <taxon>Notacanthiformes</taxon>
        <taxon>Halosauridae</taxon>
        <taxon>Aldrovandia</taxon>
    </lineage>
</organism>
<evidence type="ECO:0000313" key="1">
    <source>
        <dbReference type="EMBL" id="KAJ8399924.1"/>
    </source>
</evidence>
<dbReference type="EMBL" id="JAINUG010000080">
    <property type="protein sequence ID" value="KAJ8399924.1"/>
    <property type="molecule type" value="Genomic_DNA"/>
</dbReference>
<gene>
    <name evidence="1" type="ORF">AAFF_G00406540</name>
</gene>
<name>A0AAD7SC91_9TELE</name>
<proteinExistence type="predicted"/>
<dbReference type="InterPro" id="IPR013783">
    <property type="entry name" value="Ig-like_fold"/>
</dbReference>
<reference evidence="1" key="1">
    <citation type="journal article" date="2023" name="Science">
        <title>Genome structures resolve the early diversification of teleost fishes.</title>
        <authorList>
            <person name="Parey E."/>
            <person name="Louis A."/>
            <person name="Montfort J."/>
            <person name="Bouchez O."/>
            <person name="Roques C."/>
            <person name="Iampietro C."/>
            <person name="Lluch J."/>
            <person name="Castinel A."/>
            <person name="Donnadieu C."/>
            <person name="Desvignes T."/>
            <person name="Floi Bucao C."/>
            <person name="Jouanno E."/>
            <person name="Wen M."/>
            <person name="Mejri S."/>
            <person name="Dirks R."/>
            <person name="Jansen H."/>
            <person name="Henkel C."/>
            <person name="Chen W.J."/>
            <person name="Zahm M."/>
            <person name="Cabau C."/>
            <person name="Klopp C."/>
            <person name="Thompson A.W."/>
            <person name="Robinson-Rechavi M."/>
            <person name="Braasch I."/>
            <person name="Lecointre G."/>
            <person name="Bobe J."/>
            <person name="Postlethwait J.H."/>
            <person name="Berthelot C."/>
            <person name="Roest Crollius H."/>
            <person name="Guiguen Y."/>
        </authorList>
    </citation>
    <scope>NUCLEOTIDE SEQUENCE</scope>
    <source>
        <strain evidence="1">NC1722</strain>
    </source>
</reference>
<dbReference type="AlphaFoldDB" id="A0AAD7SC91"/>
<dbReference type="Proteomes" id="UP001221898">
    <property type="component" value="Unassembled WGS sequence"/>
</dbReference>
<evidence type="ECO:0000313" key="2">
    <source>
        <dbReference type="Proteomes" id="UP001221898"/>
    </source>
</evidence>
<sequence>MTIQGMFTVTIRDLKVDQGQYWCEVELKGDDRKAHLTVPKVHRIVLRLKLTTDRALDLNDSAVEEMTLKACCKPRCWEEPLHQPVEPRDEVALEELRRVFLFLTPRP</sequence>
<comment type="caution">
    <text evidence="1">The sequence shown here is derived from an EMBL/GenBank/DDBJ whole genome shotgun (WGS) entry which is preliminary data.</text>
</comment>
<protein>
    <submittedName>
        <fullName evidence="1">Uncharacterized protein</fullName>
    </submittedName>
</protein>